<sequence>MSVAPRQIKVNVIPCLRYSDAPRAIEWLCDTFGFEKQMVVPGENNTVLHAQLSFGNGMIMLGSAASADSEYSKLIKQPGEIGGAATQTLYIVVEDADAFHARAREAGCEIIMDIKDEDYGGRDFTCRDLEGHVWTFGTYDPYA</sequence>
<evidence type="ECO:0000259" key="1">
    <source>
        <dbReference type="PROSITE" id="PS51819"/>
    </source>
</evidence>
<dbReference type="CDD" id="cd08355">
    <property type="entry name" value="TioX_like"/>
    <property type="match status" value="1"/>
</dbReference>
<gene>
    <name evidence="2" type="ORF">D3872_22445</name>
</gene>
<accession>A0A418XAI4</accession>
<dbReference type="InterPro" id="IPR029068">
    <property type="entry name" value="Glyas_Bleomycin-R_OHBP_Dase"/>
</dbReference>
<dbReference type="InterPro" id="IPR037523">
    <property type="entry name" value="VOC_core"/>
</dbReference>
<dbReference type="SUPFAM" id="SSF54593">
    <property type="entry name" value="Glyoxalase/Bleomycin resistance protein/Dihydroxybiphenyl dioxygenase"/>
    <property type="match status" value="1"/>
</dbReference>
<comment type="caution">
    <text evidence="2">The sequence shown here is derived from an EMBL/GenBank/DDBJ whole genome shotgun (WGS) entry which is preliminary data.</text>
</comment>
<dbReference type="InterPro" id="IPR004360">
    <property type="entry name" value="Glyas_Fos-R_dOase_dom"/>
</dbReference>
<dbReference type="PANTHER" id="PTHR34109">
    <property type="entry name" value="BNAUNNG04460D PROTEIN-RELATED"/>
    <property type="match status" value="1"/>
</dbReference>
<feature type="domain" description="VOC" evidence="1">
    <location>
        <begin position="9"/>
        <end position="139"/>
    </location>
</feature>
<dbReference type="PANTHER" id="PTHR34109:SF1">
    <property type="entry name" value="VOC DOMAIN-CONTAINING PROTEIN"/>
    <property type="match status" value="1"/>
</dbReference>
<dbReference type="Gene3D" id="3.30.720.120">
    <property type="match status" value="1"/>
</dbReference>
<reference evidence="2 3" key="1">
    <citation type="submission" date="2018-09" db="EMBL/GenBank/DDBJ databases">
        <authorList>
            <person name="Zhu H."/>
        </authorList>
    </citation>
    <scope>NUCLEOTIDE SEQUENCE [LARGE SCALE GENOMIC DNA]</scope>
    <source>
        <strain evidence="2 3">K1S02-61</strain>
    </source>
</reference>
<proteinExistence type="predicted"/>
<dbReference type="OrthoDB" id="9806868at2"/>
<name>A0A418XAI4_9BURK</name>
<dbReference type="EMBL" id="QYUP01000172">
    <property type="protein sequence ID" value="RJG09490.1"/>
    <property type="molecule type" value="Genomic_DNA"/>
</dbReference>
<dbReference type="Pfam" id="PF00903">
    <property type="entry name" value="Glyoxalase"/>
    <property type="match status" value="1"/>
</dbReference>
<dbReference type="Proteomes" id="UP000284006">
    <property type="component" value="Unassembled WGS sequence"/>
</dbReference>
<evidence type="ECO:0000313" key="3">
    <source>
        <dbReference type="Proteomes" id="UP000284006"/>
    </source>
</evidence>
<dbReference type="PROSITE" id="PS51819">
    <property type="entry name" value="VOC"/>
    <property type="match status" value="1"/>
</dbReference>
<organism evidence="2 3">
    <name type="scientific">Massilia cavernae</name>
    <dbReference type="NCBI Taxonomy" id="2320864"/>
    <lineage>
        <taxon>Bacteria</taxon>
        <taxon>Pseudomonadati</taxon>
        <taxon>Pseudomonadota</taxon>
        <taxon>Betaproteobacteria</taxon>
        <taxon>Burkholderiales</taxon>
        <taxon>Oxalobacteraceae</taxon>
        <taxon>Telluria group</taxon>
        <taxon>Massilia</taxon>
    </lineage>
</organism>
<dbReference type="RefSeq" id="WP_119812860.1">
    <property type="nucleotide sequence ID" value="NZ_QYUP01000172.1"/>
</dbReference>
<protein>
    <submittedName>
        <fullName evidence="2">Glyoxalase</fullName>
    </submittedName>
</protein>
<dbReference type="AlphaFoldDB" id="A0A418XAI4"/>
<dbReference type="Gene3D" id="3.30.720.110">
    <property type="match status" value="1"/>
</dbReference>
<keyword evidence="3" id="KW-1185">Reference proteome</keyword>
<evidence type="ECO:0000313" key="2">
    <source>
        <dbReference type="EMBL" id="RJG09490.1"/>
    </source>
</evidence>